<dbReference type="PROSITE" id="PS50212">
    <property type="entry name" value="RASGEF_NTER"/>
    <property type="match status" value="1"/>
</dbReference>
<comment type="similarity">
    <text evidence="6">Belongs to the STAM family.</text>
</comment>
<comment type="subunit">
    <text evidence="7">Component of the ESCRT-0 complex composed of HSE1 and VPS27.</text>
</comment>
<dbReference type="InterPro" id="IPR000651">
    <property type="entry name" value="Ras-like_Gua-exchang_fac_N"/>
</dbReference>
<accession>A0A438NER3</accession>
<dbReference type="Pfam" id="PF00617">
    <property type="entry name" value="RasGEF"/>
    <property type="match status" value="1"/>
</dbReference>
<dbReference type="CDD" id="cd00201">
    <property type="entry name" value="WW"/>
    <property type="match status" value="1"/>
</dbReference>
<dbReference type="InterPro" id="IPR036020">
    <property type="entry name" value="WW_dom_sf"/>
</dbReference>
<dbReference type="CDD" id="cd06224">
    <property type="entry name" value="REM"/>
    <property type="match status" value="1"/>
</dbReference>
<evidence type="ECO:0000256" key="21">
    <source>
        <dbReference type="SAM" id="Coils"/>
    </source>
</evidence>
<dbReference type="PRINTS" id="PR00080">
    <property type="entry name" value="SDRFAMILY"/>
</dbReference>
<evidence type="ECO:0000313" key="27">
    <source>
        <dbReference type="Proteomes" id="UP000288859"/>
    </source>
</evidence>
<dbReference type="FunFam" id="3.40.50.720:FF:000047">
    <property type="entry name" value="NADP-dependent L-serine/L-allo-threonine dehydrogenase"/>
    <property type="match status" value="1"/>
</dbReference>
<keyword evidence="14" id="KW-0967">Endosome</keyword>
<evidence type="ECO:0000256" key="12">
    <source>
        <dbReference type="ARBA" id="ARBA00022687"/>
    </source>
</evidence>
<dbReference type="CDD" id="cd05346">
    <property type="entry name" value="SDR_c5"/>
    <property type="match status" value="1"/>
</dbReference>
<dbReference type="PRINTS" id="PR00452">
    <property type="entry name" value="SH3DOMAIN"/>
</dbReference>
<dbReference type="Pfam" id="PF25008">
    <property type="entry name" value="DUF7784"/>
    <property type="match status" value="1"/>
</dbReference>
<feature type="domain" description="Ras-GEF" evidence="24">
    <location>
        <begin position="916"/>
        <end position="1155"/>
    </location>
</feature>
<proteinExistence type="inferred from homology"/>
<name>A0A438NER3_EXOME</name>
<evidence type="ECO:0000256" key="2">
    <source>
        <dbReference type="ARBA" id="ARBA00004125"/>
    </source>
</evidence>
<dbReference type="FunFam" id="2.30.30.40:FF:000072">
    <property type="entry name" value="Unconventional Myosin IB"/>
    <property type="match status" value="1"/>
</dbReference>
<evidence type="ECO:0000256" key="8">
    <source>
        <dbReference type="ARBA" id="ARBA00016094"/>
    </source>
</evidence>
<evidence type="ECO:0000256" key="10">
    <source>
        <dbReference type="ARBA" id="ARBA00018978"/>
    </source>
</evidence>
<dbReference type="Pfam" id="PF23518">
    <property type="entry name" value="WW_2"/>
    <property type="match status" value="1"/>
</dbReference>
<evidence type="ECO:0000256" key="17">
    <source>
        <dbReference type="ARBA" id="ARBA00023034"/>
    </source>
</evidence>
<feature type="compositionally biased region" description="Acidic residues" evidence="22">
    <location>
        <begin position="94"/>
        <end position="114"/>
    </location>
</feature>
<keyword evidence="13" id="KW-0053">Apoptosis</keyword>
<dbReference type="InterPro" id="IPR002347">
    <property type="entry name" value="SDR_fam"/>
</dbReference>
<dbReference type="GO" id="GO:0016055">
    <property type="term" value="P:Wnt signaling pathway"/>
    <property type="evidence" value="ECO:0007669"/>
    <property type="project" value="UniProtKB-KW"/>
</dbReference>
<dbReference type="InterPro" id="IPR036964">
    <property type="entry name" value="RASGEF_cat_dom_sf"/>
</dbReference>
<dbReference type="SMART" id="SM00229">
    <property type="entry name" value="RasGEFN"/>
    <property type="match status" value="1"/>
</dbReference>
<keyword evidence="15" id="KW-0521">NADP</keyword>
<keyword evidence="17" id="KW-0333">Golgi apparatus</keyword>
<sequence>MSAVSPRRRAAQEAAMDSYIASPDPPPPILVRALYNYNADDETSLSFRQGDIIHVITQLESGWWDGVINNVRGWFPSNYTVEINADDMVASGNEDSETGSGTEEDYDEEEEDDSDNHTQDGDSDLPIEGNSTLLQDEAAFWVPQATPDGRLYYFNTQTGVSTMELPLETPTSPDETGPRDRTNFYVPEQTRPPPQMMAQGYYQAEDEYDGSASEADGEPSSWSPRRNRSLASDGVSTSTSMDSIDLSAARQAGKQIPPSSTSTFGSQAISSALPPLGISTTSFTTPPQPRLVKSPVPRYFVDNTMATPVTWNTLIDNMRSAIDAYRSAIRTRARADYLRRAEDISDHLRILLTAGSGTTDNHSGNPSIISSNKALYPHFREMMSKFSKLVLSSHIAAADWPGPDALAKCLQEADGVMNGVYGYVEVARQQRGEEIPRLNPGFIVGSNAGGNWHDNNLDFQANLDEVSFMDSGDESRSRPSTPLDPTLLRRIDECKKNITQALRQVEESLNLPEKIVTPTRQAVIGDTVCQMAGIAFNQFRPWIQLIESIDLSAVGTSFQNPNLADFAAQKQQAYDSAAALLLRCQEITSPLPDEWAETRGDPLDSLLNNVREASKELDTSIAKLGYALQLLLPVTALNTSSTNKKDHRLTDGGEIYQSHHLRGDSLQRPALADIGQSKSYTMGQDPTGDKLRRPPTKDKARQFFGQLPPNLANIKTANEPSFTAGEDMPWYLQLDHADEVQYNTVNGVQQVKSGSLTGLVEQLTRHDRPDTMFATTFLLTYRSFTSASELFELLVRRFNLQPPKGLTRDEYMIWEEHKQKPARFRVLNILKSWLELYWMESESETSQNILERILAFAKSTFASTKIPLAKALITIVDQRMKGQETTSKKLILTLNNSAPLPILPKNMKKIKFLDIDPLEFARQLTIMEAKLYGKIKPVECLEKTWQKKTSAETSEAAPNVQALILHSNQLTNWAAEMILSYPEVKKRVYVIKQFVAISEKCRQLNNFSAVTAIVSALGMSPIQRLNRTWQQVPPKTNQILESLRHLISTTKNFSVYRETLHAATPPCIPFLGVYLTDLIFIEDGIASLMKNTELINFAKRTKTAEVIRDIQSYQNVPYGLAPVPELQDWIFNNMRNAGDVQEVSMYDRSLKVEPREREEEKIARLKKKKMKNEEEEEEEEEEEVILRGVASLLPSSARSTLRTMSSLSAQAKRLAGKTIVVTGASSGIGKSVAQEFARTSPDNLKIVITARRIDTLKKVAAEINSEVGSGVKVLPVQLDVSDPKAVAGFVGGLPEEFRDIDVLVNNAGLVKGVDQAPNIKADDLNVMFATNVTGLINMTQEVLKIFKAKNGGKDGGSGDIINIGSIAGREGYPGGSIYCATKAAVRTFTDSLRRELIATRIRVIEIDPGQVETEFSIVRFGGDKAKADAVYKGVEPLTPDDIAEVVVFTAGRRENVVIADTLIFPNHQAAATVMHRKS</sequence>
<dbReference type="SUPFAM" id="SSF51735">
    <property type="entry name" value="NAD(P)-binding Rossmann-fold domains"/>
    <property type="match status" value="1"/>
</dbReference>
<feature type="compositionally biased region" description="Polar residues" evidence="22">
    <location>
        <begin position="257"/>
        <end position="268"/>
    </location>
</feature>
<comment type="similarity">
    <text evidence="5">Belongs to the short-chain dehydrogenases/reductases (SDR) family.</text>
</comment>
<dbReference type="GO" id="GO:0016616">
    <property type="term" value="F:oxidoreductase activity, acting on the CH-OH group of donors, NAD or NADP as acceptor"/>
    <property type="evidence" value="ECO:0007669"/>
    <property type="project" value="UniProtKB-ARBA"/>
</dbReference>
<feature type="domain" description="N-terminal Ras-GEF" evidence="25">
    <location>
        <begin position="747"/>
        <end position="880"/>
    </location>
</feature>
<gene>
    <name evidence="26" type="ORF">B0A52_02057</name>
</gene>
<dbReference type="PROSITE" id="PS00720">
    <property type="entry name" value="RASGEF"/>
    <property type="match status" value="1"/>
</dbReference>
<dbReference type="InterPro" id="IPR019804">
    <property type="entry name" value="Ras_G-nucl-exch_fac_CS"/>
</dbReference>
<dbReference type="InterPro" id="IPR001895">
    <property type="entry name" value="RASGEF_cat_dom"/>
</dbReference>
<evidence type="ECO:0000256" key="11">
    <source>
        <dbReference type="ARBA" id="ARBA00022443"/>
    </source>
</evidence>
<feature type="region of interest" description="Disordered" evidence="22">
    <location>
        <begin position="89"/>
        <end position="129"/>
    </location>
</feature>
<dbReference type="InterPro" id="IPR036028">
    <property type="entry name" value="SH3-like_dom_sf"/>
</dbReference>
<dbReference type="SMART" id="SM00326">
    <property type="entry name" value="SH3"/>
    <property type="match status" value="1"/>
</dbReference>
<dbReference type="GO" id="GO:0005794">
    <property type="term" value="C:Golgi apparatus"/>
    <property type="evidence" value="ECO:0007669"/>
    <property type="project" value="UniProtKB-SubCell"/>
</dbReference>
<feature type="region of interest" description="Disordered" evidence="22">
    <location>
        <begin position="249"/>
        <end position="268"/>
    </location>
</feature>
<dbReference type="Gene3D" id="1.10.840.10">
    <property type="entry name" value="Ras guanine-nucleotide exchange factors catalytic domain"/>
    <property type="match status" value="1"/>
</dbReference>
<evidence type="ECO:0000256" key="5">
    <source>
        <dbReference type="ARBA" id="ARBA00006484"/>
    </source>
</evidence>
<organism evidence="26 27">
    <name type="scientific">Exophiala mesophila</name>
    <name type="common">Black yeast-like fungus</name>
    <dbReference type="NCBI Taxonomy" id="212818"/>
    <lineage>
        <taxon>Eukaryota</taxon>
        <taxon>Fungi</taxon>
        <taxon>Dikarya</taxon>
        <taxon>Ascomycota</taxon>
        <taxon>Pezizomycotina</taxon>
        <taxon>Eurotiomycetes</taxon>
        <taxon>Chaetothyriomycetidae</taxon>
        <taxon>Chaetothyriales</taxon>
        <taxon>Herpotrichiellaceae</taxon>
        <taxon>Exophiala</taxon>
    </lineage>
</organism>
<dbReference type="VEuPathDB" id="FungiDB:PV10_04817"/>
<comment type="caution">
    <text evidence="26">The sequence shown here is derived from an EMBL/GenBank/DDBJ whole genome shotgun (WGS) entry which is preliminary data.</text>
</comment>
<protein>
    <recommendedName>
        <fullName evidence="9">Class E vacuolar protein-sorting machinery protein HSE1</fullName>
    </recommendedName>
    <alternativeName>
        <fullName evidence="10">Class E vacuolar protein-sorting machinery protein hse1</fullName>
    </alternativeName>
    <alternativeName>
        <fullName evidence="8">WW domain-containing oxidoreductase</fullName>
    </alternativeName>
</protein>
<dbReference type="Pfam" id="PF25006">
    <property type="entry name" value="DUF7783"/>
    <property type="match status" value="1"/>
</dbReference>
<evidence type="ECO:0000256" key="9">
    <source>
        <dbReference type="ARBA" id="ARBA00017923"/>
    </source>
</evidence>
<reference evidence="26 27" key="1">
    <citation type="submission" date="2017-03" db="EMBL/GenBank/DDBJ databases">
        <title>Genomes of endolithic fungi from Antarctica.</title>
        <authorList>
            <person name="Coleine C."/>
            <person name="Masonjones S."/>
            <person name="Stajich J.E."/>
        </authorList>
    </citation>
    <scope>NUCLEOTIDE SEQUENCE [LARGE SCALE GENOMIC DNA]</scope>
    <source>
        <strain evidence="26 27">CCFEE 6314</strain>
    </source>
</reference>
<keyword evidence="11 20" id="KW-0728">SH3 domain</keyword>
<dbReference type="Pfam" id="PF00618">
    <property type="entry name" value="RasGEF_N"/>
    <property type="match status" value="1"/>
</dbReference>
<evidence type="ECO:0000256" key="16">
    <source>
        <dbReference type="ARBA" id="ARBA00023002"/>
    </source>
</evidence>
<dbReference type="PROSITE" id="PS00061">
    <property type="entry name" value="ADH_SHORT"/>
    <property type="match status" value="1"/>
</dbReference>
<dbReference type="OrthoDB" id="546434at2759"/>
<keyword evidence="16" id="KW-0560">Oxidoreductase</keyword>
<dbReference type="Gene3D" id="1.20.870.10">
    <property type="entry name" value="Son of sevenless (SoS) protein Chain: S domain 1"/>
    <property type="match status" value="1"/>
</dbReference>
<dbReference type="InterPro" id="IPR001452">
    <property type="entry name" value="SH3_domain"/>
</dbReference>
<dbReference type="InterPro" id="IPR056685">
    <property type="entry name" value="DUF7783"/>
</dbReference>
<dbReference type="InterPro" id="IPR056686">
    <property type="entry name" value="DUF7784"/>
</dbReference>
<keyword evidence="12" id="KW-0879">Wnt signaling pathway</keyword>
<dbReference type="CDD" id="cd11883">
    <property type="entry name" value="SH3_Sdc25"/>
    <property type="match status" value="1"/>
</dbReference>
<dbReference type="PROSITE" id="PS50009">
    <property type="entry name" value="RASGEF_CAT"/>
    <property type="match status" value="1"/>
</dbReference>
<dbReference type="InterPro" id="IPR001202">
    <property type="entry name" value="WW_dom"/>
</dbReference>
<keyword evidence="21" id="KW-0175">Coiled coil</keyword>
<dbReference type="PROSITE" id="PS50002">
    <property type="entry name" value="SH3"/>
    <property type="match status" value="1"/>
</dbReference>
<evidence type="ECO:0000259" key="24">
    <source>
        <dbReference type="PROSITE" id="PS50009"/>
    </source>
</evidence>
<evidence type="ECO:0000256" key="13">
    <source>
        <dbReference type="ARBA" id="ARBA00022703"/>
    </source>
</evidence>
<evidence type="ECO:0000313" key="26">
    <source>
        <dbReference type="EMBL" id="RVX74225.1"/>
    </source>
</evidence>
<evidence type="ECO:0000256" key="15">
    <source>
        <dbReference type="ARBA" id="ARBA00022857"/>
    </source>
</evidence>
<feature type="domain" description="SH3" evidence="23">
    <location>
        <begin position="26"/>
        <end position="85"/>
    </location>
</feature>
<dbReference type="GO" id="GO:0010008">
    <property type="term" value="C:endosome membrane"/>
    <property type="evidence" value="ECO:0007669"/>
    <property type="project" value="UniProtKB-SubCell"/>
</dbReference>
<dbReference type="SMART" id="SM00147">
    <property type="entry name" value="RasGEF"/>
    <property type="match status" value="1"/>
</dbReference>
<comment type="subcellular location">
    <subcellularLocation>
        <location evidence="2">Endosome membrane</location>
        <topology evidence="2">Peripheral membrane protein</topology>
        <orientation evidence="2">Cytoplasmic side</orientation>
    </subcellularLocation>
    <subcellularLocation>
        <location evidence="4">Golgi apparatus</location>
    </subcellularLocation>
    <subcellularLocation>
        <location evidence="3">Lysosome</location>
    </subcellularLocation>
</comment>
<dbReference type="CDD" id="cd00155">
    <property type="entry name" value="RasGEF"/>
    <property type="match status" value="1"/>
</dbReference>
<evidence type="ECO:0000256" key="14">
    <source>
        <dbReference type="ARBA" id="ARBA00022753"/>
    </source>
</evidence>
<keyword evidence="19" id="KW-0344">Guanine-nucleotide releasing factor</keyword>
<comment type="function">
    <text evidence="1">Component of the ESCRT-0 complex which is the sorting receptor for ubiquitinated cargo proteins at the multivesicular body (MVB).</text>
</comment>
<dbReference type="InterPro" id="IPR036291">
    <property type="entry name" value="NAD(P)-bd_dom_sf"/>
</dbReference>
<evidence type="ECO:0000256" key="6">
    <source>
        <dbReference type="ARBA" id="ARBA00009666"/>
    </source>
</evidence>
<dbReference type="SUPFAM" id="SSF48366">
    <property type="entry name" value="Ras GEF"/>
    <property type="match status" value="1"/>
</dbReference>
<dbReference type="PANTHER" id="PTHR42901">
    <property type="entry name" value="ALCOHOL DEHYDROGENASE"/>
    <property type="match status" value="1"/>
</dbReference>
<dbReference type="Gene3D" id="2.20.70.10">
    <property type="match status" value="1"/>
</dbReference>
<dbReference type="InterPro" id="IPR020904">
    <property type="entry name" value="Sc_DH/Rdtase_CS"/>
</dbReference>
<dbReference type="Proteomes" id="UP000288859">
    <property type="component" value="Unassembled WGS sequence"/>
</dbReference>
<dbReference type="EMBL" id="NAJM01000005">
    <property type="protein sequence ID" value="RVX74225.1"/>
    <property type="molecule type" value="Genomic_DNA"/>
</dbReference>
<keyword evidence="18" id="KW-0458">Lysosome</keyword>
<dbReference type="GO" id="GO:0005085">
    <property type="term" value="F:guanyl-nucleotide exchange factor activity"/>
    <property type="evidence" value="ECO:0007669"/>
    <property type="project" value="UniProtKB-KW"/>
</dbReference>
<dbReference type="PANTHER" id="PTHR42901:SF1">
    <property type="entry name" value="ALCOHOL DEHYDROGENASE"/>
    <property type="match status" value="1"/>
</dbReference>
<dbReference type="GO" id="GO:0007264">
    <property type="term" value="P:small GTPase-mediated signal transduction"/>
    <property type="evidence" value="ECO:0007669"/>
    <property type="project" value="InterPro"/>
</dbReference>
<evidence type="ECO:0000256" key="19">
    <source>
        <dbReference type="PROSITE-ProRule" id="PRU00168"/>
    </source>
</evidence>
<dbReference type="Pfam" id="PF00018">
    <property type="entry name" value="SH3_1"/>
    <property type="match status" value="1"/>
</dbReference>
<evidence type="ECO:0000256" key="20">
    <source>
        <dbReference type="PROSITE-ProRule" id="PRU00192"/>
    </source>
</evidence>
<dbReference type="PRINTS" id="PR00081">
    <property type="entry name" value="GDHRDH"/>
</dbReference>
<dbReference type="SUPFAM" id="SSF51045">
    <property type="entry name" value="WW domain"/>
    <property type="match status" value="1"/>
</dbReference>
<dbReference type="Gene3D" id="2.30.30.40">
    <property type="entry name" value="SH3 Domains"/>
    <property type="match status" value="1"/>
</dbReference>
<feature type="region of interest" description="Disordered" evidence="22">
    <location>
        <begin position="163"/>
        <end position="241"/>
    </location>
</feature>
<evidence type="ECO:0000256" key="3">
    <source>
        <dbReference type="ARBA" id="ARBA00004371"/>
    </source>
</evidence>
<dbReference type="Pfam" id="PF00106">
    <property type="entry name" value="adh_short"/>
    <property type="match status" value="1"/>
</dbReference>
<dbReference type="SUPFAM" id="SSF50044">
    <property type="entry name" value="SH3-domain"/>
    <property type="match status" value="1"/>
</dbReference>
<dbReference type="InterPro" id="IPR023578">
    <property type="entry name" value="Ras_GEF_dom_sf"/>
</dbReference>
<evidence type="ECO:0000256" key="18">
    <source>
        <dbReference type="ARBA" id="ARBA00023228"/>
    </source>
</evidence>
<evidence type="ECO:0000259" key="23">
    <source>
        <dbReference type="PROSITE" id="PS50002"/>
    </source>
</evidence>
<dbReference type="Gene3D" id="3.40.50.720">
    <property type="entry name" value="NAD(P)-binding Rossmann-like Domain"/>
    <property type="match status" value="1"/>
</dbReference>
<evidence type="ECO:0000256" key="1">
    <source>
        <dbReference type="ARBA" id="ARBA00002654"/>
    </source>
</evidence>
<evidence type="ECO:0000259" key="25">
    <source>
        <dbReference type="PROSITE" id="PS50212"/>
    </source>
</evidence>
<dbReference type="InterPro" id="IPR057827">
    <property type="entry name" value="WW_fungi"/>
</dbReference>
<feature type="coiled-coil region" evidence="21">
    <location>
        <begin position="1155"/>
        <end position="1187"/>
    </location>
</feature>
<dbReference type="VEuPathDB" id="FungiDB:PV10_04818"/>
<evidence type="ECO:0000256" key="4">
    <source>
        <dbReference type="ARBA" id="ARBA00004555"/>
    </source>
</evidence>
<evidence type="ECO:0000256" key="7">
    <source>
        <dbReference type="ARBA" id="ARBA00011446"/>
    </source>
</evidence>
<dbReference type="GO" id="GO:0006915">
    <property type="term" value="P:apoptotic process"/>
    <property type="evidence" value="ECO:0007669"/>
    <property type="project" value="UniProtKB-KW"/>
</dbReference>
<evidence type="ECO:0000256" key="22">
    <source>
        <dbReference type="SAM" id="MobiDB-lite"/>
    </source>
</evidence>